<reference evidence="1 2" key="1">
    <citation type="submission" date="2014-06" db="EMBL/GenBank/DDBJ databases">
        <title>Evolutionary Origins and Diversification of the Mycorrhizal Mutualists.</title>
        <authorList>
            <consortium name="DOE Joint Genome Institute"/>
            <consortium name="Mycorrhizal Genomics Consortium"/>
            <person name="Kohler A."/>
            <person name="Kuo A."/>
            <person name="Nagy L.G."/>
            <person name="Floudas D."/>
            <person name="Copeland A."/>
            <person name="Barry K.W."/>
            <person name="Cichocki N."/>
            <person name="Veneault-Fourrey C."/>
            <person name="LaButti K."/>
            <person name="Lindquist E.A."/>
            <person name="Lipzen A."/>
            <person name="Lundell T."/>
            <person name="Morin E."/>
            <person name="Murat C."/>
            <person name="Riley R."/>
            <person name="Ohm R."/>
            <person name="Sun H."/>
            <person name="Tunlid A."/>
            <person name="Henrissat B."/>
            <person name="Grigoriev I.V."/>
            <person name="Hibbett D.S."/>
            <person name="Martin F."/>
        </authorList>
    </citation>
    <scope>NUCLEOTIDE SEQUENCE [LARGE SCALE GENOMIC DNA]</scope>
    <source>
        <strain evidence="1 2">FD-325 SS-3</strain>
    </source>
</reference>
<gene>
    <name evidence="1" type="ORF">PLICRDRAFT_118994</name>
</gene>
<name>A0A0C9SKH6_PLICR</name>
<evidence type="ECO:0000313" key="2">
    <source>
        <dbReference type="Proteomes" id="UP000053263"/>
    </source>
</evidence>
<proteinExistence type="predicted"/>
<evidence type="ECO:0000313" key="1">
    <source>
        <dbReference type="EMBL" id="KII83751.1"/>
    </source>
</evidence>
<dbReference type="Proteomes" id="UP000053263">
    <property type="component" value="Unassembled WGS sequence"/>
</dbReference>
<dbReference type="HOGENOM" id="CLU_091791_1_0_1"/>
<sequence>MTTAGERQYYALALIKRLFEHLPPAMTVGILYDIGCQLHRSCVKWDFLHDVRHRITFGIAVFHAYGHQWACQIIYHPRKCVGFGLTDGEGCERFWSAIKKLIPVLRVSGASPIFIFFG</sequence>
<dbReference type="PANTHER" id="PTHR33096">
    <property type="entry name" value="CXC2 DOMAIN-CONTAINING PROTEIN"/>
    <property type="match status" value="1"/>
</dbReference>
<protein>
    <submittedName>
        <fullName evidence="1">Uncharacterized protein</fullName>
    </submittedName>
</protein>
<dbReference type="PANTHER" id="PTHR33096:SF1">
    <property type="entry name" value="CXC1-LIKE CYSTEINE CLUSTER ASSOCIATED WITH KDZ TRANSPOSASES DOMAIN-CONTAINING PROTEIN"/>
    <property type="match status" value="1"/>
</dbReference>
<dbReference type="EMBL" id="KN832574">
    <property type="protein sequence ID" value="KII83751.1"/>
    <property type="molecule type" value="Genomic_DNA"/>
</dbReference>
<dbReference type="AlphaFoldDB" id="A0A0C9SKH6"/>
<organism evidence="1 2">
    <name type="scientific">Plicaturopsis crispa FD-325 SS-3</name>
    <dbReference type="NCBI Taxonomy" id="944288"/>
    <lineage>
        <taxon>Eukaryota</taxon>
        <taxon>Fungi</taxon>
        <taxon>Dikarya</taxon>
        <taxon>Basidiomycota</taxon>
        <taxon>Agaricomycotina</taxon>
        <taxon>Agaricomycetes</taxon>
        <taxon>Agaricomycetidae</taxon>
        <taxon>Amylocorticiales</taxon>
        <taxon>Amylocorticiaceae</taxon>
        <taxon>Plicatura</taxon>
        <taxon>Plicaturopsis crispa</taxon>
    </lineage>
</organism>
<accession>A0A0C9SKH6</accession>
<dbReference type="Pfam" id="PF18758">
    <property type="entry name" value="KDZ"/>
    <property type="match status" value="1"/>
</dbReference>
<dbReference type="OrthoDB" id="3364670at2759"/>
<keyword evidence="2" id="KW-1185">Reference proteome</keyword>
<dbReference type="InterPro" id="IPR040521">
    <property type="entry name" value="KDZ"/>
</dbReference>